<evidence type="ECO:0000313" key="2">
    <source>
        <dbReference type="EMBL" id="KIK75579.1"/>
    </source>
</evidence>
<evidence type="ECO:0000256" key="1">
    <source>
        <dbReference type="SAM" id="MobiDB-lite"/>
    </source>
</evidence>
<gene>
    <name evidence="2" type="ORF">PAXRUDRAFT_18870</name>
</gene>
<keyword evidence="3" id="KW-1185">Reference proteome</keyword>
<reference evidence="2 3" key="1">
    <citation type="submission" date="2014-04" db="EMBL/GenBank/DDBJ databases">
        <authorList>
            <consortium name="DOE Joint Genome Institute"/>
            <person name="Kuo A."/>
            <person name="Kohler A."/>
            <person name="Jargeat P."/>
            <person name="Nagy L.G."/>
            <person name="Floudas D."/>
            <person name="Copeland A."/>
            <person name="Barry K.W."/>
            <person name="Cichocki N."/>
            <person name="Veneault-Fourrey C."/>
            <person name="LaButti K."/>
            <person name="Lindquist E.A."/>
            <person name="Lipzen A."/>
            <person name="Lundell T."/>
            <person name="Morin E."/>
            <person name="Murat C."/>
            <person name="Sun H."/>
            <person name="Tunlid A."/>
            <person name="Henrissat B."/>
            <person name="Grigoriev I.V."/>
            <person name="Hibbett D.S."/>
            <person name="Martin F."/>
            <person name="Nordberg H.P."/>
            <person name="Cantor M.N."/>
            <person name="Hua S.X."/>
        </authorList>
    </citation>
    <scope>NUCLEOTIDE SEQUENCE [LARGE SCALE GENOMIC DNA]</scope>
    <source>
        <strain evidence="2 3">Ve08.2h10</strain>
    </source>
</reference>
<dbReference type="EMBL" id="KN828007">
    <property type="protein sequence ID" value="KIK75579.1"/>
    <property type="molecule type" value="Genomic_DNA"/>
</dbReference>
<protein>
    <submittedName>
        <fullName evidence="2">Uncharacterized protein</fullName>
    </submittedName>
</protein>
<dbReference type="HOGENOM" id="CLU_2264581_0_0_1"/>
<proteinExistence type="predicted"/>
<evidence type="ECO:0000313" key="3">
    <source>
        <dbReference type="Proteomes" id="UP000054538"/>
    </source>
</evidence>
<feature type="region of interest" description="Disordered" evidence="1">
    <location>
        <begin position="29"/>
        <end position="69"/>
    </location>
</feature>
<feature type="compositionally biased region" description="Basic and acidic residues" evidence="1">
    <location>
        <begin position="29"/>
        <end position="38"/>
    </location>
</feature>
<name>A0A0D0D657_9AGAM</name>
<accession>A0A0D0D657</accession>
<dbReference type="InParanoid" id="A0A0D0D657"/>
<sequence length="103" mass="11513">MLGALELPEAWCDEPKQAESMPGQVHKFIQESRLKDDSGESESDSGSSVAPWRQSYKENEPNLESGGQANLRVRDYSYEAHWPPSVISAQVALWDINLTLKPP</sequence>
<organism evidence="2 3">
    <name type="scientific">Paxillus rubicundulus Ve08.2h10</name>
    <dbReference type="NCBI Taxonomy" id="930991"/>
    <lineage>
        <taxon>Eukaryota</taxon>
        <taxon>Fungi</taxon>
        <taxon>Dikarya</taxon>
        <taxon>Basidiomycota</taxon>
        <taxon>Agaricomycotina</taxon>
        <taxon>Agaricomycetes</taxon>
        <taxon>Agaricomycetidae</taxon>
        <taxon>Boletales</taxon>
        <taxon>Paxilineae</taxon>
        <taxon>Paxillaceae</taxon>
        <taxon>Paxillus</taxon>
    </lineage>
</organism>
<dbReference type="AlphaFoldDB" id="A0A0D0D657"/>
<reference evidence="3" key="2">
    <citation type="submission" date="2015-01" db="EMBL/GenBank/DDBJ databases">
        <title>Evolutionary Origins and Diversification of the Mycorrhizal Mutualists.</title>
        <authorList>
            <consortium name="DOE Joint Genome Institute"/>
            <consortium name="Mycorrhizal Genomics Consortium"/>
            <person name="Kohler A."/>
            <person name="Kuo A."/>
            <person name="Nagy L.G."/>
            <person name="Floudas D."/>
            <person name="Copeland A."/>
            <person name="Barry K.W."/>
            <person name="Cichocki N."/>
            <person name="Veneault-Fourrey C."/>
            <person name="LaButti K."/>
            <person name="Lindquist E.A."/>
            <person name="Lipzen A."/>
            <person name="Lundell T."/>
            <person name="Morin E."/>
            <person name="Murat C."/>
            <person name="Riley R."/>
            <person name="Ohm R."/>
            <person name="Sun H."/>
            <person name="Tunlid A."/>
            <person name="Henrissat B."/>
            <person name="Grigoriev I.V."/>
            <person name="Hibbett D.S."/>
            <person name="Martin F."/>
        </authorList>
    </citation>
    <scope>NUCLEOTIDE SEQUENCE [LARGE SCALE GENOMIC DNA]</scope>
    <source>
        <strain evidence="3">Ve08.2h10</strain>
    </source>
</reference>
<dbReference type="Proteomes" id="UP000054538">
    <property type="component" value="Unassembled WGS sequence"/>
</dbReference>